<dbReference type="InterPro" id="IPR017850">
    <property type="entry name" value="Alkaline_phosphatase_core_sf"/>
</dbReference>
<dbReference type="Proteomes" id="UP001316189">
    <property type="component" value="Chromosome"/>
</dbReference>
<organism evidence="1 2">
    <name type="scientific">Cellulomonas chengniuliangii</name>
    <dbReference type="NCBI Taxonomy" id="2968084"/>
    <lineage>
        <taxon>Bacteria</taxon>
        <taxon>Bacillati</taxon>
        <taxon>Actinomycetota</taxon>
        <taxon>Actinomycetes</taxon>
        <taxon>Micrococcales</taxon>
        <taxon>Cellulomonadaceae</taxon>
        <taxon>Cellulomonas</taxon>
    </lineage>
</organism>
<evidence type="ECO:0000313" key="2">
    <source>
        <dbReference type="Proteomes" id="UP001316189"/>
    </source>
</evidence>
<sequence>MSSSWSTLLGDVALQPGETLLYLDGSGLDSLAGPAVLTVADRWTLRRILEQTILRQRPDAAPVLVHVIIPGLCTADDLPPDARALPLLTLNLRLPTEALAEVAELPVPAVRALIGDRPLNDRLAALARELTGLAWPPPPDTALLSVVRLVEHAGPALRALLAPTCPPGLAAAVLSGPDPTEVLSALLDDWGARGGAHPHDAELRTVTEEFLGLLERRLLRTPKRVVADLPIGLRLYRPEETGLSASEKLLAELPSAATSYSDWLTVADAWARLRWSIAALPPTEGTAVLAASAWARWAELDVGWSSWLQSNYAVLLSGSVMRPASVHRVAPFLAAASVNTGSKVMLLVLDGLGIGQWLHIVKALNLRVADDRRVLACLPTITTVSRQSIFAGALPTSFPDTLERTDTEASRWNTFWRAEGLDAADIHYDRIYGHEASEWVDPPAGAVAVGLAVNAVDDLMHGASVNADHQFHAGVTTWLRSGFLERALDWARRNEMQVWVTSDHGNLPCLGMDSPIPNEGVRVTGRGQRVRTYRSELLRDATQLPGLPWTPPGFPASAGAPLFAFGRTCFRRGGVTVTHGGLSQDEVIVPLVRVEP</sequence>
<keyword evidence="2" id="KW-1185">Reference proteome</keyword>
<gene>
    <name evidence="1" type="ORF">NP064_16055</name>
</gene>
<dbReference type="SUPFAM" id="SSF53649">
    <property type="entry name" value="Alkaline phosphatase-like"/>
    <property type="match status" value="1"/>
</dbReference>
<name>A0ABY5KXN3_9CELL</name>
<dbReference type="RefSeq" id="WP_227569854.1">
    <property type="nucleotide sequence ID" value="NZ_CP101988.1"/>
</dbReference>
<accession>A0ABY5KXN3</accession>
<reference evidence="1 2" key="1">
    <citation type="submission" date="2022-07" db="EMBL/GenBank/DDBJ databases">
        <title>Novel species in genus cellulomonas.</title>
        <authorList>
            <person name="Ye L."/>
        </authorList>
    </citation>
    <scope>NUCLEOTIDE SEQUENCE [LARGE SCALE GENOMIC DNA]</scope>
    <source>
        <strain evidence="2">zg-Y338</strain>
    </source>
</reference>
<protein>
    <submittedName>
        <fullName evidence="1">PglZ domain-containing protein</fullName>
    </submittedName>
</protein>
<proteinExistence type="predicted"/>
<dbReference type="Pfam" id="PF08665">
    <property type="entry name" value="PglZ"/>
    <property type="match status" value="1"/>
</dbReference>
<evidence type="ECO:0000313" key="1">
    <source>
        <dbReference type="EMBL" id="UUI75252.1"/>
    </source>
</evidence>
<dbReference type="EMBL" id="CP101988">
    <property type="protein sequence ID" value="UUI75252.1"/>
    <property type="molecule type" value="Genomic_DNA"/>
</dbReference>